<name>A0A7X4W3Y2_9GAMM</name>
<keyword evidence="1" id="KW-0472">Membrane</keyword>
<reference evidence="2 3" key="1">
    <citation type="submission" date="2019-12" db="EMBL/GenBank/DDBJ databases">
        <title>Draft genome sequencing of Halomonas alimentaria DSM 15356.</title>
        <authorList>
            <person name="Pandiyan K."/>
            <person name="Kushwaha P."/>
            <person name="Gowdham M."/>
            <person name="Chakdar H."/>
            <person name="Singh A."/>
            <person name="Kumar M."/>
            <person name="Saxena A.K."/>
        </authorList>
    </citation>
    <scope>NUCLEOTIDE SEQUENCE [LARGE SCALE GENOMIC DNA]</scope>
    <source>
        <strain evidence="2 3">DSM 15356</strain>
    </source>
</reference>
<sequence>MPLPGLAIDADGRLSRLPLLLGLAGLLPFLFTAAAAWLAPVAWQVVAIKAFLAYAAVILSFLGGIQWGVAMSLESAGSAAFRARLLLSMAPSLIAWPALLLHPLSGAWVLASGFVLVRLHELGRDSRETLPTWFQSLRNLLSVVVLVCLAAVIWRLSGY</sequence>
<comment type="caution">
    <text evidence="2">The sequence shown here is derived from an EMBL/GenBank/DDBJ whole genome shotgun (WGS) entry which is preliminary data.</text>
</comment>
<dbReference type="OrthoDB" id="8591832at2"/>
<protein>
    <submittedName>
        <fullName evidence="2">DUF3429 family protein</fullName>
    </submittedName>
</protein>
<evidence type="ECO:0000313" key="2">
    <source>
        <dbReference type="EMBL" id="NAW33955.1"/>
    </source>
</evidence>
<dbReference type="PANTHER" id="PTHR15887">
    <property type="entry name" value="TRANSMEMBRANE PROTEIN 69"/>
    <property type="match status" value="1"/>
</dbReference>
<gene>
    <name evidence="2" type="ORF">GRB96_05955</name>
</gene>
<keyword evidence="3" id="KW-1185">Reference proteome</keyword>
<keyword evidence="1" id="KW-0812">Transmembrane</keyword>
<proteinExistence type="predicted"/>
<evidence type="ECO:0000256" key="1">
    <source>
        <dbReference type="SAM" id="Phobius"/>
    </source>
</evidence>
<feature type="transmembrane region" description="Helical" evidence="1">
    <location>
        <begin position="51"/>
        <end position="73"/>
    </location>
</feature>
<keyword evidence="1" id="KW-1133">Transmembrane helix</keyword>
<dbReference type="RefSeq" id="WP_161431278.1">
    <property type="nucleotide sequence ID" value="NZ_WUTT01000001.1"/>
</dbReference>
<dbReference type="Proteomes" id="UP000487929">
    <property type="component" value="Unassembled WGS sequence"/>
</dbReference>
<dbReference type="Pfam" id="PF11911">
    <property type="entry name" value="DUF3429"/>
    <property type="match status" value="1"/>
</dbReference>
<accession>A0A7X4W3Y2</accession>
<dbReference type="EMBL" id="WUTT01000001">
    <property type="protein sequence ID" value="NAW33955.1"/>
    <property type="molecule type" value="Genomic_DNA"/>
</dbReference>
<organism evidence="2 3">
    <name type="scientific">Halomonas alimentaria</name>
    <dbReference type="NCBI Taxonomy" id="147248"/>
    <lineage>
        <taxon>Bacteria</taxon>
        <taxon>Pseudomonadati</taxon>
        <taxon>Pseudomonadota</taxon>
        <taxon>Gammaproteobacteria</taxon>
        <taxon>Oceanospirillales</taxon>
        <taxon>Halomonadaceae</taxon>
        <taxon>Halomonas</taxon>
    </lineage>
</organism>
<feature type="transmembrane region" description="Helical" evidence="1">
    <location>
        <begin position="137"/>
        <end position="156"/>
    </location>
</feature>
<evidence type="ECO:0000313" key="3">
    <source>
        <dbReference type="Proteomes" id="UP000487929"/>
    </source>
</evidence>
<dbReference type="InterPro" id="IPR021836">
    <property type="entry name" value="DUF3429"/>
</dbReference>
<feature type="transmembrane region" description="Helical" evidence="1">
    <location>
        <begin position="93"/>
        <end position="117"/>
    </location>
</feature>
<dbReference type="PANTHER" id="PTHR15887:SF1">
    <property type="entry name" value="TRANSMEMBRANE PROTEIN 69"/>
    <property type="match status" value="1"/>
</dbReference>
<feature type="transmembrane region" description="Helical" evidence="1">
    <location>
        <begin position="20"/>
        <end position="39"/>
    </location>
</feature>
<dbReference type="AlphaFoldDB" id="A0A7X4W3Y2"/>